<sequence>MAMGQEYTGTFAAQYFATGKDCCRDLEFTCGDALDEAAHSGLVIFNKTQTALSWAFAQDLDYFMKAARMASARFGIHLAEEPIFVSWVSDTKTAMANLWPEARNIWLLSSMLALPAFAVISFACEAFKRAGNRFSKEKELP</sequence>
<keyword evidence="1" id="KW-0812">Transmembrane</keyword>
<keyword evidence="1" id="KW-1133">Transmembrane helix</keyword>
<evidence type="ECO:0000313" key="2">
    <source>
        <dbReference type="EMBL" id="CAK8991384.1"/>
    </source>
</evidence>
<accession>A0ABP0HQH1</accession>
<dbReference type="EMBL" id="CAXAMN010000903">
    <property type="protein sequence ID" value="CAK8991384.1"/>
    <property type="molecule type" value="Genomic_DNA"/>
</dbReference>
<evidence type="ECO:0000256" key="1">
    <source>
        <dbReference type="SAM" id="Phobius"/>
    </source>
</evidence>
<evidence type="ECO:0000313" key="3">
    <source>
        <dbReference type="Proteomes" id="UP001642484"/>
    </source>
</evidence>
<organism evidence="2 3">
    <name type="scientific">Durusdinium trenchii</name>
    <dbReference type="NCBI Taxonomy" id="1381693"/>
    <lineage>
        <taxon>Eukaryota</taxon>
        <taxon>Sar</taxon>
        <taxon>Alveolata</taxon>
        <taxon>Dinophyceae</taxon>
        <taxon>Suessiales</taxon>
        <taxon>Symbiodiniaceae</taxon>
        <taxon>Durusdinium</taxon>
    </lineage>
</organism>
<dbReference type="Proteomes" id="UP001642484">
    <property type="component" value="Unassembled WGS sequence"/>
</dbReference>
<keyword evidence="1" id="KW-0472">Membrane</keyword>
<feature type="transmembrane region" description="Helical" evidence="1">
    <location>
        <begin position="105"/>
        <end position="127"/>
    </location>
</feature>
<comment type="caution">
    <text evidence="2">The sequence shown here is derived from an EMBL/GenBank/DDBJ whole genome shotgun (WGS) entry which is preliminary data.</text>
</comment>
<proteinExistence type="predicted"/>
<gene>
    <name evidence="2" type="ORF">CCMP2556_LOCUS2435</name>
</gene>
<name>A0ABP0HQH1_9DINO</name>
<keyword evidence="3" id="KW-1185">Reference proteome</keyword>
<protein>
    <submittedName>
        <fullName evidence="2">Uncharacterized protein</fullName>
    </submittedName>
</protein>
<reference evidence="2 3" key="1">
    <citation type="submission" date="2024-02" db="EMBL/GenBank/DDBJ databases">
        <authorList>
            <person name="Chen Y."/>
            <person name="Shah S."/>
            <person name="Dougan E. K."/>
            <person name="Thang M."/>
            <person name="Chan C."/>
        </authorList>
    </citation>
    <scope>NUCLEOTIDE SEQUENCE [LARGE SCALE GENOMIC DNA]</scope>
</reference>